<dbReference type="CDD" id="cd00761">
    <property type="entry name" value="Glyco_tranf_GTA_type"/>
    <property type="match status" value="1"/>
</dbReference>
<gene>
    <name evidence="1" type="ORF">DI536_10785</name>
</gene>
<sequence>MAQQIVGDLRTLVTRRAGLKRRVALLVPDEALRSALEQNGCVVLLDPPTVESLAEFAPDVVVAFDGFASERADSFKRLASSVPQAELIFSFANSAAASLLLRGLLGVTPAPASSERDVRSWLTSAGYVVRSRDVVVMPHVPVPLSADTEAAVRQLFEQLNPEAAADRVLLVATRGLEASKPERTRGLTSIVVSASDDLGALEGTVRSIAGQLRKPLELIVVSPLPEFELDSVFKTVRGRAGLELVVKGGVVGDALARTNVGLELARGQYVCCVEAGELLERSHLSSLVKRLEDGTAAWALSGDGGARFEVRAWLEAGAVHRARYVVDRERLGSFTLLFAEGVDLAEAMMFCRLAALFPPSWLPGPSTVDVTRAVKSDPASLREVLAARPLRTLSAIDLRAPEPVDLVEEVQSRVAARSETAAKWFVRGRELVERVRDAAEKARVSAREELEKK</sequence>
<accession>A0A2W5TG67</accession>
<dbReference type="Proteomes" id="UP000249061">
    <property type="component" value="Unassembled WGS sequence"/>
</dbReference>
<evidence type="ECO:0000313" key="2">
    <source>
        <dbReference type="Proteomes" id="UP000249061"/>
    </source>
</evidence>
<dbReference type="InterPro" id="IPR029044">
    <property type="entry name" value="Nucleotide-diphossugar_trans"/>
</dbReference>
<dbReference type="SUPFAM" id="SSF53448">
    <property type="entry name" value="Nucleotide-diphospho-sugar transferases"/>
    <property type="match status" value="1"/>
</dbReference>
<comment type="caution">
    <text evidence="1">The sequence shown here is derived from an EMBL/GenBank/DDBJ whole genome shotgun (WGS) entry which is preliminary data.</text>
</comment>
<name>A0A2W5TG67_9BACT</name>
<dbReference type="AlphaFoldDB" id="A0A2W5TG67"/>
<dbReference type="EMBL" id="QFQP01000007">
    <property type="protein sequence ID" value="PZR14529.1"/>
    <property type="molecule type" value="Genomic_DNA"/>
</dbReference>
<organism evidence="1 2">
    <name type="scientific">Archangium gephyra</name>
    <dbReference type="NCBI Taxonomy" id="48"/>
    <lineage>
        <taxon>Bacteria</taxon>
        <taxon>Pseudomonadati</taxon>
        <taxon>Myxococcota</taxon>
        <taxon>Myxococcia</taxon>
        <taxon>Myxococcales</taxon>
        <taxon>Cystobacterineae</taxon>
        <taxon>Archangiaceae</taxon>
        <taxon>Archangium</taxon>
    </lineage>
</organism>
<protein>
    <submittedName>
        <fullName evidence="1">Uncharacterized protein</fullName>
    </submittedName>
</protein>
<proteinExistence type="predicted"/>
<reference evidence="1 2" key="1">
    <citation type="submission" date="2017-08" db="EMBL/GenBank/DDBJ databases">
        <title>Infants hospitalized years apart are colonized by the same room-sourced microbial strains.</title>
        <authorList>
            <person name="Brooks B."/>
            <person name="Olm M.R."/>
            <person name="Firek B.A."/>
            <person name="Baker R."/>
            <person name="Thomas B.C."/>
            <person name="Morowitz M.J."/>
            <person name="Banfield J.F."/>
        </authorList>
    </citation>
    <scope>NUCLEOTIDE SEQUENCE [LARGE SCALE GENOMIC DNA]</scope>
    <source>
        <strain evidence="1">S2_003_000_R2_14</strain>
    </source>
</reference>
<evidence type="ECO:0000313" key="1">
    <source>
        <dbReference type="EMBL" id="PZR14529.1"/>
    </source>
</evidence>